<dbReference type="GO" id="GO:0009982">
    <property type="term" value="F:pseudouridine synthase activity"/>
    <property type="evidence" value="ECO:0007669"/>
    <property type="project" value="InterPro"/>
</dbReference>
<feature type="domain" description="Pseudouridine synthase RsuA/RluA-like" evidence="1">
    <location>
        <begin position="87"/>
        <end position="225"/>
    </location>
</feature>
<dbReference type="HOGENOM" id="CLU_016902_8_2_7"/>
<dbReference type="Proteomes" id="UP000002534">
    <property type="component" value="Chromosome"/>
</dbReference>
<sequence length="296" mass="32862">MAIITLTEQDAGQTVLETLHARIPAAPRSYLRQLLRSGKIRCNGSILTENICLRGHESLQLPDSKRLREVCTDRVPELTILLETDEFLAVFKPAGLAVHSSVGHTEDNLTDRLKAWIKQCKAPYRIAPVHRLDIGTSGPVIFGKGRKATAELGRLLQNGHMSKTYLALVNGHPPETGMMVTSVRVQGKPKQAATRFRVLGRHASAALLELELLSGRKHQIRQQCADAGWPLYGDHRYGGPELPGRDRLFLHCWQLAWPIQGDQPSHRITSPLPEELSVILTSMDIESPAPNRKPES</sequence>
<keyword evidence="3" id="KW-1185">Reference proteome</keyword>
<dbReference type="eggNOG" id="COG0564">
    <property type="taxonomic scope" value="Bacteria"/>
</dbReference>
<reference evidence="2 3" key="2">
    <citation type="journal article" date="2012" name="BMC Genomics">
        <title>The genome of Pelobacter carbinolicus reveals surprising metabolic capabilities and physiological features.</title>
        <authorList>
            <person name="Aklujkar M."/>
            <person name="Haveman S.A."/>
            <person name="Didonato R.Jr."/>
            <person name="Chertkov O."/>
            <person name="Han C.S."/>
            <person name="Land M.L."/>
            <person name="Brown P."/>
            <person name="Lovley D.R."/>
        </authorList>
    </citation>
    <scope>NUCLEOTIDE SEQUENCE [LARGE SCALE GENOMIC DNA]</scope>
    <source>
        <strain evidence="3">DSM 2380 / NBRC 103641 / GraBd1</strain>
    </source>
</reference>
<organism evidence="2 3">
    <name type="scientific">Syntrophotalea carbinolica (strain DSM 2380 / NBRC 103641 / GraBd1)</name>
    <name type="common">Pelobacter carbinolicus</name>
    <dbReference type="NCBI Taxonomy" id="338963"/>
    <lineage>
        <taxon>Bacteria</taxon>
        <taxon>Pseudomonadati</taxon>
        <taxon>Thermodesulfobacteriota</taxon>
        <taxon>Desulfuromonadia</taxon>
        <taxon>Desulfuromonadales</taxon>
        <taxon>Syntrophotaleaceae</taxon>
        <taxon>Syntrophotalea</taxon>
    </lineage>
</organism>
<evidence type="ECO:0000259" key="1">
    <source>
        <dbReference type="Pfam" id="PF00849"/>
    </source>
</evidence>
<proteinExistence type="predicted"/>
<reference evidence="3" key="1">
    <citation type="submission" date="2005-10" db="EMBL/GenBank/DDBJ databases">
        <title>Complete sequence of Pelobacter carbinolicus DSM 2380.</title>
        <authorList>
            <person name="Copeland A."/>
            <person name="Lucas S."/>
            <person name="Lapidus A."/>
            <person name="Barry K."/>
            <person name="Detter J.C."/>
            <person name="Glavina T."/>
            <person name="Hammon N."/>
            <person name="Israni S."/>
            <person name="Pitluck S."/>
            <person name="Chertkov O."/>
            <person name="Schmutz J."/>
            <person name="Larimer F."/>
            <person name="Land M."/>
            <person name="Kyrpides N."/>
            <person name="Ivanova N."/>
            <person name="Richardson P."/>
        </authorList>
    </citation>
    <scope>NUCLEOTIDE SEQUENCE [LARGE SCALE GENOMIC DNA]</scope>
    <source>
        <strain evidence="3">DSM 2380 / NBRC 103641 / GraBd1</strain>
    </source>
</reference>
<dbReference type="OrthoDB" id="128480at2"/>
<dbReference type="PANTHER" id="PTHR21600">
    <property type="entry name" value="MITOCHONDRIAL RNA PSEUDOURIDINE SYNTHASE"/>
    <property type="match status" value="1"/>
</dbReference>
<dbReference type="InterPro" id="IPR006145">
    <property type="entry name" value="PsdUridine_synth_RsuA/RluA"/>
</dbReference>
<dbReference type="InterPro" id="IPR050188">
    <property type="entry name" value="RluA_PseudoU_synthase"/>
</dbReference>
<evidence type="ECO:0000313" key="2">
    <source>
        <dbReference type="EMBL" id="ABA89596.1"/>
    </source>
</evidence>
<dbReference type="AlphaFoldDB" id="Q3A211"/>
<name>Q3A211_SYNC1</name>
<dbReference type="Pfam" id="PF00849">
    <property type="entry name" value="PseudoU_synth_2"/>
    <property type="match status" value="1"/>
</dbReference>
<dbReference type="EMBL" id="CP000142">
    <property type="protein sequence ID" value="ABA89596.1"/>
    <property type="molecule type" value="Genomic_DNA"/>
</dbReference>
<dbReference type="GO" id="GO:0003723">
    <property type="term" value="F:RNA binding"/>
    <property type="evidence" value="ECO:0007669"/>
    <property type="project" value="InterPro"/>
</dbReference>
<dbReference type="GO" id="GO:0001522">
    <property type="term" value="P:pseudouridine synthesis"/>
    <property type="evidence" value="ECO:0007669"/>
    <property type="project" value="InterPro"/>
</dbReference>
<dbReference type="CDD" id="cd02869">
    <property type="entry name" value="PseudoU_synth_RluA_like"/>
    <property type="match status" value="1"/>
</dbReference>
<dbReference type="InterPro" id="IPR020103">
    <property type="entry name" value="PsdUridine_synth_cat_dom_sf"/>
</dbReference>
<evidence type="ECO:0000313" key="3">
    <source>
        <dbReference type="Proteomes" id="UP000002534"/>
    </source>
</evidence>
<gene>
    <name evidence="2" type="ordered locus">Pcar_2357</name>
</gene>
<dbReference type="GO" id="GO:0006396">
    <property type="term" value="P:RNA processing"/>
    <property type="evidence" value="ECO:0007669"/>
    <property type="project" value="UniProtKB-ARBA"/>
</dbReference>
<dbReference type="RefSeq" id="WP_011342118.1">
    <property type="nucleotide sequence ID" value="NC_007498.2"/>
</dbReference>
<dbReference type="Gene3D" id="3.30.2350.10">
    <property type="entry name" value="Pseudouridine synthase"/>
    <property type="match status" value="1"/>
</dbReference>
<accession>Q3A211</accession>
<protein>
    <submittedName>
        <fullName evidence="2">RNA pseudouridine synthase, RluA family</fullName>
    </submittedName>
</protein>
<dbReference type="GO" id="GO:0140098">
    <property type="term" value="F:catalytic activity, acting on RNA"/>
    <property type="evidence" value="ECO:0007669"/>
    <property type="project" value="UniProtKB-ARBA"/>
</dbReference>
<dbReference type="KEGG" id="pca:Pcar_2357"/>
<dbReference type="SUPFAM" id="SSF55120">
    <property type="entry name" value="Pseudouridine synthase"/>
    <property type="match status" value="1"/>
</dbReference>
<dbReference type="STRING" id="338963.Pcar_2357"/>